<protein>
    <submittedName>
        <fullName evidence="1">Uncharacterized protein</fullName>
    </submittedName>
</protein>
<organism evidence="1 2">
    <name type="scientific">Rhizobium ruizarguesonis</name>
    <dbReference type="NCBI Taxonomy" id="2081791"/>
    <lineage>
        <taxon>Bacteria</taxon>
        <taxon>Pseudomonadati</taxon>
        <taxon>Pseudomonadota</taxon>
        <taxon>Alphaproteobacteria</taxon>
        <taxon>Hyphomicrobiales</taxon>
        <taxon>Rhizobiaceae</taxon>
        <taxon>Rhizobium/Agrobacterium group</taxon>
        <taxon>Rhizobium</taxon>
    </lineage>
</organism>
<evidence type="ECO:0000313" key="2">
    <source>
        <dbReference type="Proteomes" id="UP000078465"/>
    </source>
</evidence>
<reference evidence="1" key="1">
    <citation type="submission" date="2024-10" db="EMBL/GenBank/DDBJ databases">
        <title>Strain of Rhizobium-related bacteria isolated fromm roots of Vavilovia formosa.</title>
        <authorList>
            <person name="Kimeklis A."/>
            <person name="Afonin A."/>
        </authorList>
    </citation>
    <scope>NUCLEOTIDE SEQUENCE</scope>
    <source>
        <strain evidence="1">Vaf-46</strain>
    </source>
</reference>
<accession>A0ACD5EUX8</accession>
<evidence type="ECO:0000313" key="1">
    <source>
        <dbReference type="EMBL" id="XKM42954.1"/>
    </source>
</evidence>
<dbReference type="Proteomes" id="UP000078465">
    <property type="component" value="Chromosome"/>
</dbReference>
<proteinExistence type="predicted"/>
<name>A0ACD5EUX8_9HYPH</name>
<sequence length="171" mass="18654">MGGRIDFLFGEPVERIADFIGQPDPTIIYIALRNPEIGCGFEIVGCFPAAAPPKTRRISESRSGGISGSRSGLFLYGDAAAFVGSPASDGKNRVGRRLTNYGTFHLNAGLEDQVCNLFWLIGSFVNLLSRQKDASSERTPMFNLSQHELLRAIPVRTQRITAHVFLIAPNS</sequence>
<gene>
    <name evidence="1" type="ORF">A4U53_009830</name>
</gene>
<dbReference type="EMBL" id="CP171853">
    <property type="protein sequence ID" value="XKM42954.1"/>
    <property type="molecule type" value="Genomic_DNA"/>
</dbReference>